<evidence type="ECO:0000256" key="1">
    <source>
        <dbReference type="ARBA" id="ARBA00004448"/>
    </source>
</evidence>
<keyword evidence="5" id="KW-0999">Mitochondrion inner membrane</keyword>
<evidence type="ECO:0000256" key="6">
    <source>
        <dbReference type="ARBA" id="ARBA00022989"/>
    </source>
</evidence>
<dbReference type="InterPro" id="IPR009792">
    <property type="entry name" value="TMEM242"/>
</dbReference>
<dbReference type="Proteomes" id="UP001318040">
    <property type="component" value="Chromosome 73"/>
</dbReference>
<evidence type="ECO:0000256" key="2">
    <source>
        <dbReference type="ARBA" id="ARBA00007570"/>
    </source>
</evidence>
<dbReference type="PANTHER" id="PTHR13141:SF4">
    <property type="entry name" value="TRANSMEMBRANE PROTEIN 242"/>
    <property type="match status" value="1"/>
</dbReference>
<evidence type="ECO:0000313" key="12">
    <source>
        <dbReference type="RefSeq" id="XP_032835380.1"/>
    </source>
</evidence>
<dbReference type="GeneID" id="116957372"/>
<keyword evidence="8 10" id="KW-0472">Membrane</keyword>
<protein>
    <recommendedName>
        <fullName evidence="3">Transmembrane protein 242</fullName>
    </recommendedName>
</protein>
<dbReference type="AlphaFoldDB" id="A0AAJ7UHK1"/>
<comment type="subcellular location">
    <subcellularLocation>
        <location evidence="1">Mitochondrion inner membrane</location>
        <topology evidence="1">Multi-pass membrane protein</topology>
    </subcellularLocation>
</comment>
<evidence type="ECO:0000313" key="11">
    <source>
        <dbReference type="Proteomes" id="UP001318040"/>
    </source>
</evidence>
<sequence length="120" mass="12133">MATESAQGAGGEGGEKLSALTGAALFVTLGLGGLLSGFSITVASARRKSPKCFDQTLPPGLETGSRLALRALGWGSAFAVGGTALLSLGVWGALSLWRQASVTPSPLADEVTTRPMTSQR</sequence>
<evidence type="ECO:0000256" key="3">
    <source>
        <dbReference type="ARBA" id="ARBA00013934"/>
    </source>
</evidence>
<comment type="function">
    <text evidence="9">Scaffold protein that participates in the c-ring assembly of mitochondrial ATP synthase (F(1)F(0) ATP synthase or complex V) by facilitating the membrane insertion and oligomer formation of the subunit c/ATP5MC3. Participates in the incorporation of the c-ring into vestigial complexes. Additionally influences the incorporation of subunits MT-ATP6, MT-ATP8, ATP5MJ, and ATP5MK in the ATP synthase.</text>
</comment>
<evidence type="ECO:0000256" key="4">
    <source>
        <dbReference type="ARBA" id="ARBA00022692"/>
    </source>
</evidence>
<dbReference type="Pfam" id="PF07096">
    <property type="entry name" value="DUF1358"/>
    <property type="match status" value="1"/>
</dbReference>
<comment type="similarity">
    <text evidence="2">Belongs to the TMEM242 family.</text>
</comment>
<dbReference type="PANTHER" id="PTHR13141">
    <property type="entry name" value="TRANSMEMBRANE PROTEIN 242"/>
    <property type="match status" value="1"/>
</dbReference>
<proteinExistence type="inferred from homology"/>
<gene>
    <name evidence="12" type="primary">TMEM242</name>
</gene>
<keyword evidence="4 10" id="KW-0812">Transmembrane</keyword>
<evidence type="ECO:0000256" key="10">
    <source>
        <dbReference type="SAM" id="Phobius"/>
    </source>
</evidence>
<name>A0AAJ7UHK1_PETMA</name>
<evidence type="ECO:0000256" key="5">
    <source>
        <dbReference type="ARBA" id="ARBA00022792"/>
    </source>
</evidence>
<dbReference type="KEGG" id="pmrn:116957372"/>
<feature type="transmembrane region" description="Helical" evidence="10">
    <location>
        <begin position="20"/>
        <end position="43"/>
    </location>
</feature>
<feature type="transmembrane region" description="Helical" evidence="10">
    <location>
        <begin position="71"/>
        <end position="94"/>
    </location>
</feature>
<reference evidence="12" key="1">
    <citation type="submission" date="2025-08" db="UniProtKB">
        <authorList>
            <consortium name="RefSeq"/>
        </authorList>
    </citation>
    <scope>IDENTIFICATION</scope>
    <source>
        <tissue evidence="12">Sperm</tissue>
    </source>
</reference>
<dbReference type="GO" id="GO:0005743">
    <property type="term" value="C:mitochondrial inner membrane"/>
    <property type="evidence" value="ECO:0007669"/>
    <property type="project" value="UniProtKB-SubCell"/>
</dbReference>
<dbReference type="RefSeq" id="XP_032835380.1">
    <property type="nucleotide sequence ID" value="XM_032979489.1"/>
</dbReference>
<accession>A0AAJ7UHK1</accession>
<evidence type="ECO:0000256" key="7">
    <source>
        <dbReference type="ARBA" id="ARBA00023128"/>
    </source>
</evidence>
<keyword evidence="6 10" id="KW-1133">Transmembrane helix</keyword>
<dbReference type="CTD" id="729515"/>
<keyword evidence="7" id="KW-0496">Mitochondrion</keyword>
<evidence type="ECO:0000256" key="9">
    <source>
        <dbReference type="ARBA" id="ARBA00045905"/>
    </source>
</evidence>
<organism evidence="11 12">
    <name type="scientific">Petromyzon marinus</name>
    <name type="common">Sea lamprey</name>
    <dbReference type="NCBI Taxonomy" id="7757"/>
    <lineage>
        <taxon>Eukaryota</taxon>
        <taxon>Metazoa</taxon>
        <taxon>Chordata</taxon>
        <taxon>Craniata</taxon>
        <taxon>Vertebrata</taxon>
        <taxon>Cyclostomata</taxon>
        <taxon>Hyperoartia</taxon>
        <taxon>Petromyzontiformes</taxon>
        <taxon>Petromyzontidae</taxon>
        <taxon>Petromyzon</taxon>
    </lineage>
</organism>
<evidence type="ECO:0000256" key="8">
    <source>
        <dbReference type="ARBA" id="ARBA00023136"/>
    </source>
</evidence>
<keyword evidence="11" id="KW-1185">Reference proteome</keyword>